<accession>A0A5N6L0Y6</accession>
<evidence type="ECO:0000313" key="1">
    <source>
        <dbReference type="EMBL" id="KAB8513944.1"/>
    </source>
</evidence>
<dbReference type="AlphaFoldDB" id="A0A5N6L0Y6"/>
<dbReference type="EMBL" id="VIBQ01000053">
    <property type="protein sequence ID" value="KAB8513944.1"/>
    <property type="molecule type" value="Genomic_DNA"/>
</dbReference>
<dbReference type="Proteomes" id="UP000327013">
    <property type="component" value="Unassembled WGS sequence"/>
</dbReference>
<evidence type="ECO:0000313" key="2">
    <source>
        <dbReference type="Proteomes" id="UP000327013"/>
    </source>
</evidence>
<proteinExistence type="predicted"/>
<organism evidence="1 2">
    <name type="scientific">Carpinus fangiana</name>
    <dbReference type="NCBI Taxonomy" id="176857"/>
    <lineage>
        <taxon>Eukaryota</taxon>
        <taxon>Viridiplantae</taxon>
        <taxon>Streptophyta</taxon>
        <taxon>Embryophyta</taxon>
        <taxon>Tracheophyta</taxon>
        <taxon>Spermatophyta</taxon>
        <taxon>Magnoliopsida</taxon>
        <taxon>eudicotyledons</taxon>
        <taxon>Gunneridae</taxon>
        <taxon>Pentapetalae</taxon>
        <taxon>rosids</taxon>
        <taxon>fabids</taxon>
        <taxon>Fagales</taxon>
        <taxon>Betulaceae</taxon>
        <taxon>Carpinus</taxon>
    </lineage>
</organism>
<comment type="caution">
    <text evidence="1">The sequence shown here is derived from an EMBL/GenBank/DDBJ whole genome shotgun (WGS) entry which is preliminary data.</text>
</comment>
<protein>
    <submittedName>
        <fullName evidence="1">Uncharacterized protein</fullName>
    </submittedName>
</protein>
<reference evidence="1 2" key="1">
    <citation type="submission" date="2019-06" db="EMBL/GenBank/DDBJ databases">
        <title>A chromosomal-level reference genome of Carpinus fangiana (Coryloideae, Betulaceae).</title>
        <authorList>
            <person name="Yang X."/>
            <person name="Wang Z."/>
            <person name="Zhang L."/>
            <person name="Hao G."/>
            <person name="Liu J."/>
            <person name="Yang Y."/>
        </authorList>
    </citation>
    <scope>NUCLEOTIDE SEQUENCE [LARGE SCALE GENOMIC DNA]</scope>
    <source>
        <strain evidence="1">Cfa_2016G</strain>
        <tissue evidence="1">Leaf</tissue>
    </source>
</reference>
<gene>
    <name evidence="1" type="ORF">FH972_025410</name>
</gene>
<sequence>MPWHTPRHAIAPTKAHLQTLDLKLGTPSKCLIMNLEAHFGQMAWAKKNLCGVDSFWHAMVHTKACHGTHQGTLANLGFEALETFQMSYNEL</sequence>
<keyword evidence="2" id="KW-1185">Reference proteome</keyword>
<name>A0A5N6L0Y6_9ROSI</name>